<reference evidence="1" key="1">
    <citation type="submission" date="2023-07" db="EMBL/GenBank/DDBJ databases">
        <title>Genome content predicts the carbon catabolic preferences of heterotrophic bacteria.</title>
        <authorList>
            <person name="Gralka M."/>
        </authorList>
    </citation>
    <scope>NUCLEOTIDE SEQUENCE</scope>
    <source>
        <strain evidence="1">4G09</strain>
    </source>
</reference>
<dbReference type="Gene3D" id="1.10.287.1700">
    <property type="match status" value="1"/>
</dbReference>
<dbReference type="EMBL" id="JAUYVT010000004">
    <property type="protein sequence ID" value="MDP2564334.1"/>
    <property type="molecule type" value="Genomic_DNA"/>
</dbReference>
<protein>
    <submittedName>
        <fullName evidence="1">Flagellar FliJ family protein</fullName>
    </submittedName>
</protein>
<dbReference type="Proteomes" id="UP001177212">
    <property type="component" value="Unassembled WGS sequence"/>
</dbReference>
<proteinExistence type="predicted"/>
<keyword evidence="1" id="KW-0282">Flagellum</keyword>
<evidence type="ECO:0000313" key="2">
    <source>
        <dbReference type="Proteomes" id="UP001177212"/>
    </source>
</evidence>
<gene>
    <name evidence="1" type="ORF">Q8W34_06790</name>
</gene>
<keyword evidence="1" id="KW-0969">Cilium</keyword>
<dbReference type="RefSeq" id="WP_305471615.1">
    <property type="nucleotide sequence ID" value="NZ_JAUYVT010000004.1"/>
</dbReference>
<organism evidence="1 2">
    <name type="scientific">Pseudoalteromonas marina</name>
    <dbReference type="NCBI Taxonomy" id="267375"/>
    <lineage>
        <taxon>Bacteria</taxon>
        <taxon>Pseudomonadati</taxon>
        <taxon>Pseudomonadota</taxon>
        <taxon>Gammaproteobacteria</taxon>
        <taxon>Alteromonadales</taxon>
        <taxon>Pseudoalteromonadaceae</taxon>
        <taxon>Pseudoalteromonas</taxon>
    </lineage>
</organism>
<keyword evidence="1" id="KW-0966">Cell projection</keyword>
<dbReference type="InterPro" id="IPR053716">
    <property type="entry name" value="Flag_assembly_chemotaxis_eff"/>
</dbReference>
<sequence>MLDKIIRVKKIKQTQALAELGRINNFVSSEVQKLNQLDDFCNTYTVKNQLMNVTVSAAQLENHNLFVGTLFKARATQEMRVGDFQKVLETKRSEMHKLKFELNCLDDRQQERVNALKHAKQTKQDLLMQDSFNSVRYYDR</sequence>
<comment type="caution">
    <text evidence="1">The sequence shown here is derived from an EMBL/GenBank/DDBJ whole genome shotgun (WGS) entry which is preliminary data.</text>
</comment>
<keyword evidence="2" id="KW-1185">Reference proteome</keyword>
<name>A0ABT9FC19_9GAMM</name>
<evidence type="ECO:0000313" key="1">
    <source>
        <dbReference type="EMBL" id="MDP2564334.1"/>
    </source>
</evidence>
<accession>A0ABT9FC19</accession>